<evidence type="ECO:0000259" key="4">
    <source>
        <dbReference type="PROSITE" id="PS51819"/>
    </source>
</evidence>
<dbReference type="EMBL" id="FOMG01000017">
    <property type="protein sequence ID" value="SFD02169.1"/>
    <property type="molecule type" value="Genomic_DNA"/>
</dbReference>
<name>A0A1I1NX47_9CLOT</name>
<dbReference type="STRING" id="119641.SAMN05421842_11733"/>
<dbReference type="CDD" id="cd08349">
    <property type="entry name" value="BLMA_like"/>
    <property type="match status" value="1"/>
</dbReference>
<organism evidence="5 6">
    <name type="scientific">Clostridium uliginosum</name>
    <dbReference type="NCBI Taxonomy" id="119641"/>
    <lineage>
        <taxon>Bacteria</taxon>
        <taxon>Bacillati</taxon>
        <taxon>Bacillota</taxon>
        <taxon>Clostridia</taxon>
        <taxon>Eubacteriales</taxon>
        <taxon>Clostridiaceae</taxon>
        <taxon>Clostridium</taxon>
    </lineage>
</organism>
<dbReference type="Pfam" id="PF00903">
    <property type="entry name" value="Glyoxalase"/>
    <property type="match status" value="1"/>
</dbReference>
<dbReference type="InterPro" id="IPR037523">
    <property type="entry name" value="VOC_core"/>
</dbReference>
<accession>A0A1I1NX47</accession>
<keyword evidence="5" id="KW-0223">Dioxygenase</keyword>
<keyword evidence="3" id="KW-0046">Antibiotic resistance</keyword>
<dbReference type="OrthoDB" id="9795618at2"/>
<protein>
    <recommendedName>
        <fullName evidence="2">Bleomycin resistance protein</fullName>
    </recommendedName>
</protein>
<dbReference type="Proteomes" id="UP000199263">
    <property type="component" value="Unassembled WGS sequence"/>
</dbReference>
<keyword evidence="6" id="KW-1185">Reference proteome</keyword>
<sequence length="134" mass="15792">MIFNKMVPELSVSNINVSKKFYVEILGFKVEYERKEDKFAFISFDGVQLMLDEGINGSWSTGMTEYPFGRGINFQFFVKDIEKIILNLNDNNIKLFKEPVISEYRINLEKQIFKEILVQDPDGYLLRFSELQQK</sequence>
<evidence type="ECO:0000313" key="5">
    <source>
        <dbReference type="EMBL" id="SFD02169.1"/>
    </source>
</evidence>
<proteinExistence type="inferred from homology"/>
<dbReference type="InterPro" id="IPR000335">
    <property type="entry name" value="Bleomycin-R"/>
</dbReference>
<dbReference type="AlphaFoldDB" id="A0A1I1NX47"/>
<gene>
    <name evidence="5" type="ORF">SAMN05421842_11733</name>
</gene>
<dbReference type="RefSeq" id="WP_090091821.1">
    <property type="nucleotide sequence ID" value="NZ_FOMG01000017.1"/>
</dbReference>
<evidence type="ECO:0000256" key="3">
    <source>
        <dbReference type="ARBA" id="ARBA00023251"/>
    </source>
</evidence>
<evidence type="ECO:0000256" key="2">
    <source>
        <dbReference type="ARBA" id="ARBA00021572"/>
    </source>
</evidence>
<dbReference type="GO" id="GO:0046677">
    <property type="term" value="P:response to antibiotic"/>
    <property type="evidence" value="ECO:0007669"/>
    <property type="project" value="UniProtKB-KW"/>
</dbReference>
<dbReference type="PROSITE" id="PS51819">
    <property type="entry name" value="VOC"/>
    <property type="match status" value="1"/>
</dbReference>
<evidence type="ECO:0000256" key="1">
    <source>
        <dbReference type="ARBA" id="ARBA00011051"/>
    </source>
</evidence>
<dbReference type="Gene3D" id="3.10.180.10">
    <property type="entry name" value="2,3-Dihydroxybiphenyl 1,2-Dioxygenase, domain 1"/>
    <property type="match status" value="1"/>
</dbReference>
<evidence type="ECO:0000313" key="6">
    <source>
        <dbReference type="Proteomes" id="UP000199263"/>
    </source>
</evidence>
<dbReference type="GO" id="GO:0051213">
    <property type="term" value="F:dioxygenase activity"/>
    <property type="evidence" value="ECO:0007669"/>
    <property type="project" value="UniProtKB-KW"/>
</dbReference>
<reference evidence="5 6" key="1">
    <citation type="submission" date="2016-10" db="EMBL/GenBank/DDBJ databases">
        <authorList>
            <person name="de Groot N.N."/>
        </authorList>
    </citation>
    <scope>NUCLEOTIDE SEQUENCE [LARGE SCALE GENOMIC DNA]</scope>
    <source>
        <strain evidence="5 6">DSM 12992</strain>
    </source>
</reference>
<feature type="domain" description="VOC" evidence="4">
    <location>
        <begin position="2"/>
        <end position="131"/>
    </location>
</feature>
<dbReference type="InterPro" id="IPR029068">
    <property type="entry name" value="Glyas_Bleomycin-R_OHBP_Dase"/>
</dbReference>
<dbReference type="InterPro" id="IPR004360">
    <property type="entry name" value="Glyas_Fos-R_dOase_dom"/>
</dbReference>
<comment type="similarity">
    <text evidence="1">Belongs to the bleomycin resistance protein family.</text>
</comment>
<keyword evidence="5" id="KW-0560">Oxidoreductase</keyword>
<dbReference type="SUPFAM" id="SSF54593">
    <property type="entry name" value="Glyoxalase/Bleomycin resistance protein/Dihydroxybiphenyl dioxygenase"/>
    <property type="match status" value="1"/>
</dbReference>